<feature type="transmembrane region" description="Helical" evidence="2">
    <location>
        <begin position="372"/>
        <end position="405"/>
    </location>
</feature>
<keyword evidence="5" id="KW-1185">Reference proteome</keyword>
<protein>
    <recommendedName>
        <fullName evidence="6">CHASE2 domain-containing protein</fullName>
    </recommendedName>
</protein>
<evidence type="ECO:0000256" key="2">
    <source>
        <dbReference type="SAM" id="Phobius"/>
    </source>
</evidence>
<evidence type="ECO:0000313" key="5">
    <source>
        <dbReference type="Proteomes" id="UP000839052"/>
    </source>
</evidence>
<keyword evidence="3" id="KW-0732">Signal</keyword>
<evidence type="ECO:0008006" key="6">
    <source>
        <dbReference type="Google" id="ProtNLM"/>
    </source>
</evidence>
<feature type="chain" id="PRO_5045237211" description="CHASE2 domain-containing protein" evidence="3">
    <location>
        <begin position="26"/>
        <end position="412"/>
    </location>
</feature>
<dbReference type="EMBL" id="OU912926">
    <property type="protein sequence ID" value="CAG9932959.1"/>
    <property type="molecule type" value="Genomic_DNA"/>
</dbReference>
<sequence>MNNRFKHWIALAFVAICALTIAANAAAPPIGRPTGGHAYKTDPAPRHESDISRPTDRRPEPTNERVADSTYLERWNTVGSESKKAAFARLLDKRVPGPTLIVATLLDGDYFKRDKAEIDEAWKGKNGVAPDTFPSEPDAIEVYFKLYVGSTIVLIGHVVDGDYVLTDANGKDKARLPMAALSSQAARHGVLLLAFGCETAATGNPFGFLNKINAGGVVRFLAKIDSQPTFRSLFSAMELIGPIKIDLEQGEPLINAMLAPVVKSSPSTSSSSQKETGQFDTQTYGGMHARMEFPKDLYADVTDANLTNDTPLVLRFVERLTLATGFAWVAELITVRLSTSRFILANRTRVNWLGILFQMMRLFRFARKTGLVVAAIIFVVFLVVFLLALSPFLLLALILLYSLYLNLNEKRK</sequence>
<evidence type="ECO:0000256" key="3">
    <source>
        <dbReference type="SAM" id="SignalP"/>
    </source>
</evidence>
<evidence type="ECO:0000313" key="4">
    <source>
        <dbReference type="EMBL" id="CAG9932959.1"/>
    </source>
</evidence>
<gene>
    <name evidence="4" type="ORF">NTG6680_1706</name>
</gene>
<name>A0ABM8YZJ3_9PROT</name>
<organism evidence="4 5">
    <name type="scientific">Candidatus Nitrotoga arctica</name>
    <dbReference type="NCBI Taxonomy" id="453162"/>
    <lineage>
        <taxon>Bacteria</taxon>
        <taxon>Pseudomonadati</taxon>
        <taxon>Pseudomonadota</taxon>
        <taxon>Betaproteobacteria</taxon>
        <taxon>Nitrosomonadales</taxon>
        <taxon>Gallionellaceae</taxon>
        <taxon>Candidatus Nitrotoga</taxon>
    </lineage>
</organism>
<feature type="signal peptide" evidence="3">
    <location>
        <begin position="1"/>
        <end position="25"/>
    </location>
</feature>
<keyword evidence="2" id="KW-1133">Transmembrane helix</keyword>
<proteinExistence type="predicted"/>
<evidence type="ECO:0000256" key="1">
    <source>
        <dbReference type="SAM" id="MobiDB-lite"/>
    </source>
</evidence>
<feature type="compositionally biased region" description="Basic and acidic residues" evidence="1">
    <location>
        <begin position="39"/>
        <end position="65"/>
    </location>
</feature>
<accession>A0ABM8YZJ3</accession>
<dbReference type="Proteomes" id="UP000839052">
    <property type="component" value="Chromosome"/>
</dbReference>
<reference evidence="4 5" key="1">
    <citation type="submission" date="2021-10" db="EMBL/GenBank/DDBJ databases">
        <authorList>
            <person name="Koch H."/>
        </authorList>
    </citation>
    <scope>NUCLEOTIDE SEQUENCE [LARGE SCALE GENOMIC DNA]</scope>
    <source>
        <strain evidence="4">6680</strain>
    </source>
</reference>
<feature type="region of interest" description="Disordered" evidence="1">
    <location>
        <begin position="30"/>
        <end position="65"/>
    </location>
</feature>
<dbReference type="RefSeq" id="WP_239796819.1">
    <property type="nucleotide sequence ID" value="NZ_OU912926.1"/>
</dbReference>
<keyword evidence="2" id="KW-0812">Transmembrane</keyword>
<keyword evidence="2" id="KW-0472">Membrane</keyword>